<feature type="compositionally biased region" description="Basic and acidic residues" evidence="1">
    <location>
        <begin position="131"/>
        <end position="145"/>
    </location>
</feature>
<name>A0AAD8V3F3_9PEZI</name>
<dbReference type="Proteomes" id="UP001230504">
    <property type="component" value="Unassembled WGS sequence"/>
</dbReference>
<dbReference type="AlphaFoldDB" id="A0AAD8V3F3"/>
<evidence type="ECO:0000313" key="4">
    <source>
        <dbReference type="Proteomes" id="UP001230504"/>
    </source>
</evidence>
<feature type="region of interest" description="Disordered" evidence="1">
    <location>
        <begin position="70"/>
        <end position="164"/>
    </location>
</feature>
<evidence type="ECO:0000256" key="2">
    <source>
        <dbReference type="SAM" id="SignalP"/>
    </source>
</evidence>
<dbReference type="RefSeq" id="XP_060414234.1">
    <property type="nucleotide sequence ID" value="XM_060551448.1"/>
</dbReference>
<evidence type="ECO:0000256" key="1">
    <source>
        <dbReference type="SAM" id="MobiDB-lite"/>
    </source>
</evidence>
<comment type="caution">
    <text evidence="3">The sequence shown here is derived from an EMBL/GenBank/DDBJ whole genome shotgun (WGS) entry which is preliminary data.</text>
</comment>
<dbReference type="EMBL" id="JAHLJV010000029">
    <property type="protein sequence ID" value="KAK1590760.1"/>
    <property type="molecule type" value="Genomic_DNA"/>
</dbReference>
<accession>A0AAD8V3F3</accession>
<keyword evidence="2" id="KW-0732">Signal</keyword>
<sequence>MPGFGALLRRRHALGFLVWGKWLYTCPRYTCRVAVPAERLTGPACPRGRICGPRRATRVSVSVQMVEHGKEQAGSIASKVTTGTENDYHGGDAGPSSNLRRAPLAPAAKYPGDENELTGLPRRPGSQGVRVAREFQTFEKGDRHPPSPPLHRKSTALCVPPTSW</sequence>
<dbReference type="GeneID" id="85435688"/>
<proteinExistence type="predicted"/>
<reference evidence="3" key="1">
    <citation type="submission" date="2021-06" db="EMBL/GenBank/DDBJ databases">
        <title>Comparative genomics, transcriptomics and evolutionary studies reveal genomic signatures of adaptation to plant cell wall in hemibiotrophic fungi.</title>
        <authorList>
            <consortium name="DOE Joint Genome Institute"/>
            <person name="Baroncelli R."/>
            <person name="Diaz J.F."/>
            <person name="Benocci T."/>
            <person name="Peng M."/>
            <person name="Battaglia E."/>
            <person name="Haridas S."/>
            <person name="Andreopoulos W."/>
            <person name="Labutti K."/>
            <person name="Pangilinan J."/>
            <person name="Floch G.L."/>
            <person name="Makela M.R."/>
            <person name="Henrissat B."/>
            <person name="Grigoriev I.V."/>
            <person name="Crouch J.A."/>
            <person name="De Vries R.P."/>
            <person name="Sukno S.A."/>
            <person name="Thon M.R."/>
        </authorList>
    </citation>
    <scope>NUCLEOTIDE SEQUENCE</scope>
    <source>
        <strain evidence="3">CBS 125086</strain>
    </source>
</reference>
<keyword evidence="4" id="KW-1185">Reference proteome</keyword>
<feature type="signal peptide" evidence="2">
    <location>
        <begin position="1"/>
        <end position="15"/>
    </location>
</feature>
<protein>
    <submittedName>
        <fullName evidence="3">Uncharacterized protein</fullName>
    </submittedName>
</protein>
<evidence type="ECO:0000313" key="3">
    <source>
        <dbReference type="EMBL" id="KAK1590760.1"/>
    </source>
</evidence>
<organism evidence="3 4">
    <name type="scientific">Colletotrichum navitas</name>
    <dbReference type="NCBI Taxonomy" id="681940"/>
    <lineage>
        <taxon>Eukaryota</taxon>
        <taxon>Fungi</taxon>
        <taxon>Dikarya</taxon>
        <taxon>Ascomycota</taxon>
        <taxon>Pezizomycotina</taxon>
        <taxon>Sordariomycetes</taxon>
        <taxon>Hypocreomycetidae</taxon>
        <taxon>Glomerellales</taxon>
        <taxon>Glomerellaceae</taxon>
        <taxon>Colletotrichum</taxon>
        <taxon>Colletotrichum graminicola species complex</taxon>
    </lineage>
</organism>
<feature type="chain" id="PRO_5042253513" evidence="2">
    <location>
        <begin position="16"/>
        <end position="164"/>
    </location>
</feature>
<gene>
    <name evidence="3" type="ORF">LY79DRAFT_199623</name>
</gene>